<evidence type="ECO:0000313" key="1">
    <source>
        <dbReference type="EMBL" id="SUZ68594.1"/>
    </source>
</evidence>
<protein>
    <submittedName>
        <fullName evidence="1">Uncharacterized protein</fullName>
    </submittedName>
</protein>
<dbReference type="AlphaFoldDB" id="A0A381PPQ8"/>
<proteinExistence type="predicted"/>
<reference evidence="1" key="1">
    <citation type="submission" date="2018-05" db="EMBL/GenBank/DDBJ databases">
        <authorList>
            <person name="Lanie J.A."/>
            <person name="Ng W.-L."/>
            <person name="Kazmierczak K.M."/>
            <person name="Andrzejewski T.M."/>
            <person name="Davidsen T.M."/>
            <person name="Wayne K.J."/>
            <person name="Tettelin H."/>
            <person name="Glass J.I."/>
            <person name="Rusch D."/>
            <person name="Podicherti R."/>
            <person name="Tsui H.-C.T."/>
            <person name="Winkler M.E."/>
        </authorList>
    </citation>
    <scope>NUCLEOTIDE SEQUENCE</scope>
</reference>
<dbReference type="EMBL" id="UINC01001039">
    <property type="protein sequence ID" value="SUZ68594.1"/>
    <property type="molecule type" value="Genomic_DNA"/>
</dbReference>
<accession>A0A381PPQ8</accession>
<name>A0A381PPQ8_9ZZZZ</name>
<organism evidence="1">
    <name type="scientific">marine metagenome</name>
    <dbReference type="NCBI Taxonomy" id="408172"/>
    <lineage>
        <taxon>unclassified sequences</taxon>
        <taxon>metagenomes</taxon>
        <taxon>ecological metagenomes</taxon>
    </lineage>
</organism>
<gene>
    <name evidence="1" type="ORF">METZ01_LOCUS21448</name>
</gene>
<sequence length="65" mass="6846">MPETPSKIQVTEQAAAVIRSLGSAPLSGQESVGEHYFEAVYQRSVALASALAAAAEMVGEEEHED</sequence>